<keyword evidence="2" id="KW-0808">Transferase</keyword>
<dbReference type="AlphaFoldDB" id="A0A1T4WZN6"/>
<dbReference type="Pfam" id="PF00535">
    <property type="entry name" value="Glycos_transf_2"/>
    <property type="match status" value="1"/>
</dbReference>
<dbReference type="STRING" id="1121442.SAMN02745702_02789"/>
<dbReference type="InterPro" id="IPR029044">
    <property type="entry name" value="Nucleotide-diphossugar_trans"/>
</dbReference>
<dbReference type="CDD" id="cd00761">
    <property type="entry name" value="Glyco_tranf_GTA_type"/>
    <property type="match status" value="1"/>
</dbReference>
<dbReference type="GO" id="GO:0016758">
    <property type="term" value="F:hexosyltransferase activity"/>
    <property type="evidence" value="ECO:0007669"/>
    <property type="project" value="UniProtKB-ARBA"/>
</dbReference>
<evidence type="ECO:0000259" key="1">
    <source>
        <dbReference type="Pfam" id="PF00535"/>
    </source>
</evidence>
<protein>
    <submittedName>
        <fullName evidence="2">Glycosyl transferase family 2</fullName>
    </submittedName>
</protein>
<dbReference type="RefSeq" id="WP_078686055.1">
    <property type="nucleotide sequence ID" value="NZ_FUYA01000012.1"/>
</dbReference>
<dbReference type="SUPFAM" id="SSF53448">
    <property type="entry name" value="Nucleotide-diphospho-sugar transferases"/>
    <property type="match status" value="1"/>
</dbReference>
<dbReference type="Proteomes" id="UP000189733">
    <property type="component" value="Unassembled WGS sequence"/>
</dbReference>
<dbReference type="PANTHER" id="PTHR22916">
    <property type="entry name" value="GLYCOSYLTRANSFERASE"/>
    <property type="match status" value="1"/>
</dbReference>
<dbReference type="Gene3D" id="3.90.550.10">
    <property type="entry name" value="Spore Coat Polysaccharide Biosynthesis Protein SpsA, Chain A"/>
    <property type="match status" value="1"/>
</dbReference>
<name>A0A1T4WZN6_9BACT</name>
<dbReference type="PANTHER" id="PTHR22916:SF3">
    <property type="entry name" value="UDP-GLCNAC:BETAGAL BETA-1,3-N-ACETYLGLUCOSAMINYLTRANSFERASE-LIKE PROTEIN 1"/>
    <property type="match status" value="1"/>
</dbReference>
<feature type="domain" description="Glycosyltransferase 2-like" evidence="1">
    <location>
        <begin position="6"/>
        <end position="132"/>
    </location>
</feature>
<dbReference type="EMBL" id="FUYA01000012">
    <property type="protein sequence ID" value="SKA82338.1"/>
    <property type="molecule type" value="Genomic_DNA"/>
</dbReference>
<proteinExistence type="predicted"/>
<evidence type="ECO:0000313" key="3">
    <source>
        <dbReference type="Proteomes" id="UP000189733"/>
    </source>
</evidence>
<dbReference type="OrthoDB" id="9791837at2"/>
<dbReference type="InterPro" id="IPR001173">
    <property type="entry name" value="Glyco_trans_2-like"/>
</dbReference>
<keyword evidence="3" id="KW-1185">Reference proteome</keyword>
<accession>A0A1T4WZN6</accession>
<reference evidence="2 3" key="1">
    <citation type="submission" date="2017-02" db="EMBL/GenBank/DDBJ databases">
        <authorList>
            <person name="Peterson S.W."/>
        </authorList>
    </citation>
    <scope>NUCLEOTIDE SEQUENCE [LARGE SCALE GENOMIC DNA]</scope>
    <source>
        <strain evidence="2 3">DSM 18034</strain>
    </source>
</reference>
<organism evidence="2 3">
    <name type="scientific">Desulfobaculum bizertense DSM 18034</name>
    <dbReference type="NCBI Taxonomy" id="1121442"/>
    <lineage>
        <taxon>Bacteria</taxon>
        <taxon>Pseudomonadati</taxon>
        <taxon>Thermodesulfobacteriota</taxon>
        <taxon>Desulfovibrionia</taxon>
        <taxon>Desulfovibrionales</taxon>
        <taxon>Desulfovibrionaceae</taxon>
        <taxon>Desulfobaculum</taxon>
    </lineage>
</organism>
<gene>
    <name evidence="2" type="ORF">SAMN02745702_02789</name>
</gene>
<evidence type="ECO:0000313" key="2">
    <source>
        <dbReference type="EMBL" id="SKA82338.1"/>
    </source>
</evidence>
<sequence length="364" mass="42365">MLPLLTIAIPTFNRAVHLEILLQHLLPQINDQIEVLITDNASEDNTSKVIREYCNQSPRLKAIRHHRNIGFNGNYKYIFEAARGEWLWIIGDDEIPSPNLVHDVLEEIAKNRTDIILLGIQKYNTSGLYGDPLKIFSPPYTHGTCLECKNDNELIAYLERIINLAGSFSFLSNICQRTDLASSVPMPPDLERASSFPQTYRGIFQLKNQARITLLTESIIYSIKGNDSKKFQNLIQRALLDLREYNRLSKRLFPREPKLQLALSRCAARETSRYVSENVLILLVQRIFSETDSWNEFSLLLKQVNQDNYRISKINSIPSWIWNILHYVSLPFAPLLQMQYKSWTTPKQYIKSFWNKKNHEKERP</sequence>